<feature type="compositionally biased region" description="Low complexity" evidence="1">
    <location>
        <begin position="1"/>
        <end position="12"/>
    </location>
</feature>
<proteinExistence type="predicted"/>
<comment type="caution">
    <text evidence="2">The sequence shown here is derived from an EMBL/GenBank/DDBJ whole genome shotgun (WGS) entry which is preliminary data.</text>
</comment>
<protein>
    <submittedName>
        <fullName evidence="2">Uncharacterized protein</fullName>
    </submittedName>
</protein>
<organism evidence="2 3">
    <name type="scientific">Dactylonectria estremocensis</name>
    <dbReference type="NCBI Taxonomy" id="1079267"/>
    <lineage>
        <taxon>Eukaryota</taxon>
        <taxon>Fungi</taxon>
        <taxon>Dikarya</taxon>
        <taxon>Ascomycota</taxon>
        <taxon>Pezizomycotina</taxon>
        <taxon>Sordariomycetes</taxon>
        <taxon>Hypocreomycetidae</taxon>
        <taxon>Hypocreales</taxon>
        <taxon>Nectriaceae</taxon>
        <taxon>Dactylonectria</taxon>
    </lineage>
</organism>
<evidence type="ECO:0000256" key="1">
    <source>
        <dbReference type="SAM" id="MobiDB-lite"/>
    </source>
</evidence>
<gene>
    <name evidence="2" type="ORF">B0J13DRAFT_533513</name>
</gene>
<dbReference type="AlphaFoldDB" id="A0A9P9ICZ1"/>
<dbReference type="EMBL" id="JAGMUU010000040">
    <property type="protein sequence ID" value="KAH7114980.1"/>
    <property type="molecule type" value="Genomic_DNA"/>
</dbReference>
<feature type="compositionally biased region" description="Low complexity" evidence="1">
    <location>
        <begin position="25"/>
        <end position="38"/>
    </location>
</feature>
<name>A0A9P9ICZ1_9HYPO</name>
<sequence>MSSEPFSLSPSSWNQPGVMERDEFSSSPAASSPGTSLPTTPPPRPRGTAADFIQVDWTLWGRQEWAKWPGFERYTGGQDTRAWWQQYGYRVKDRSTSRQGNKLKWICADCFARGFKKKSDFCFVCSTGVAIRKHLLKAHEILVSVCLSSTV</sequence>
<reference evidence="2" key="1">
    <citation type="journal article" date="2021" name="Nat. Commun.">
        <title>Genetic determinants of endophytism in the Arabidopsis root mycobiome.</title>
        <authorList>
            <person name="Mesny F."/>
            <person name="Miyauchi S."/>
            <person name="Thiergart T."/>
            <person name="Pickel B."/>
            <person name="Atanasova L."/>
            <person name="Karlsson M."/>
            <person name="Huettel B."/>
            <person name="Barry K.W."/>
            <person name="Haridas S."/>
            <person name="Chen C."/>
            <person name="Bauer D."/>
            <person name="Andreopoulos W."/>
            <person name="Pangilinan J."/>
            <person name="LaButti K."/>
            <person name="Riley R."/>
            <person name="Lipzen A."/>
            <person name="Clum A."/>
            <person name="Drula E."/>
            <person name="Henrissat B."/>
            <person name="Kohler A."/>
            <person name="Grigoriev I.V."/>
            <person name="Martin F.M."/>
            <person name="Hacquard S."/>
        </authorList>
    </citation>
    <scope>NUCLEOTIDE SEQUENCE</scope>
    <source>
        <strain evidence="2">MPI-CAGE-AT-0021</strain>
    </source>
</reference>
<evidence type="ECO:0000313" key="2">
    <source>
        <dbReference type="EMBL" id="KAH7114980.1"/>
    </source>
</evidence>
<evidence type="ECO:0000313" key="3">
    <source>
        <dbReference type="Proteomes" id="UP000717696"/>
    </source>
</evidence>
<dbReference type="Proteomes" id="UP000717696">
    <property type="component" value="Unassembled WGS sequence"/>
</dbReference>
<feature type="region of interest" description="Disordered" evidence="1">
    <location>
        <begin position="1"/>
        <end position="48"/>
    </location>
</feature>
<accession>A0A9P9ICZ1</accession>
<keyword evidence="3" id="KW-1185">Reference proteome</keyword>
<dbReference type="OrthoDB" id="5041632at2759"/>